<dbReference type="InterPro" id="IPR050300">
    <property type="entry name" value="GDXG_lipolytic_enzyme"/>
</dbReference>
<proteinExistence type="predicted"/>
<dbReference type="GO" id="GO:0016787">
    <property type="term" value="F:hydrolase activity"/>
    <property type="evidence" value="ECO:0007669"/>
    <property type="project" value="UniProtKB-KW"/>
</dbReference>
<keyword evidence="1 4" id="KW-0378">Hydrolase</keyword>
<evidence type="ECO:0000259" key="3">
    <source>
        <dbReference type="Pfam" id="PF20434"/>
    </source>
</evidence>
<dbReference type="PANTHER" id="PTHR48081">
    <property type="entry name" value="AB HYDROLASE SUPERFAMILY PROTEIN C4A8.06C"/>
    <property type="match status" value="1"/>
</dbReference>
<evidence type="ECO:0000313" key="5">
    <source>
        <dbReference type="Proteomes" id="UP000824007"/>
    </source>
</evidence>
<organism evidence="4 5">
    <name type="scientific">Candidatus Eisenbergiella pullistercoris</name>
    <dbReference type="NCBI Taxonomy" id="2838555"/>
    <lineage>
        <taxon>Bacteria</taxon>
        <taxon>Bacillati</taxon>
        <taxon>Bacillota</taxon>
        <taxon>Clostridia</taxon>
        <taxon>Lachnospirales</taxon>
        <taxon>Lachnospiraceae</taxon>
        <taxon>Eisenbergiella</taxon>
    </lineage>
</organism>
<feature type="region of interest" description="Disordered" evidence="2">
    <location>
        <begin position="1"/>
        <end position="36"/>
    </location>
</feature>
<dbReference type="InterPro" id="IPR029058">
    <property type="entry name" value="AB_hydrolase_fold"/>
</dbReference>
<protein>
    <submittedName>
        <fullName evidence="4">Alpha/beta hydrolase fold domain-containing protein</fullName>
    </submittedName>
</protein>
<sequence>MAQENRTENEIRKETGTQGPPLPPADPEHFPESEELPEGVQTVRLKDAYGCHLRFLPNVVYADRSGMELHLQLFLPEDSTQGKRWPLIVFIQGSAWFRQDIFASLQDIVRMGERGYAMAVVEYRPSDTAPFPAQVQDAKTAIRFLKKHASEYGIDETRVALWGDSSGGHTALLAGFTGDDAPDTDDSDRISASVRCIVDWYAPTDIVMMNYYPSIQDHSAPDSPEGSLIGKKNVLENRELADTTSPLRYLSAGRPTPPLLIMHGGSDMLVPFNQSCRLYDRMKELGKDVEMVKLLGAGHGCGGFHSSQALDLIEEFLKKHL</sequence>
<name>A0A9D2C5U5_9FIRM</name>
<evidence type="ECO:0000313" key="4">
    <source>
        <dbReference type="EMBL" id="HIY60607.1"/>
    </source>
</evidence>
<comment type="caution">
    <text evidence="4">The sequence shown here is derived from an EMBL/GenBank/DDBJ whole genome shotgun (WGS) entry which is preliminary data.</text>
</comment>
<dbReference type="EMBL" id="DXDD01000100">
    <property type="protein sequence ID" value="HIY60607.1"/>
    <property type="molecule type" value="Genomic_DNA"/>
</dbReference>
<reference evidence="4" key="1">
    <citation type="journal article" date="2021" name="PeerJ">
        <title>Extensive microbial diversity within the chicken gut microbiome revealed by metagenomics and culture.</title>
        <authorList>
            <person name="Gilroy R."/>
            <person name="Ravi A."/>
            <person name="Getino M."/>
            <person name="Pursley I."/>
            <person name="Horton D.L."/>
            <person name="Alikhan N.F."/>
            <person name="Baker D."/>
            <person name="Gharbi K."/>
            <person name="Hall N."/>
            <person name="Watson M."/>
            <person name="Adriaenssens E.M."/>
            <person name="Foster-Nyarko E."/>
            <person name="Jarju S."/>
            <person name="Secka A."/>
            <person name="Antonio M."/>
            <person name="Oren A."/>
            <person name="Chaudhuri R.R."/>
            <person name="La Ragione R."/>
            <person name="Hildebrand F."/>
            <person name="Pallen M.J."/>
        </authorList>
    </citation>
    <scope>NUCLEOTIDE SEQUENCE</scope>
    <source>
        <strain evidence="4">ChiSxjej3B15-24422</strain>
    </source>
</reference>
<gene>
    <name evidence="4" type="ORF">H9831_08020</name>
</gene>
<dbReference type="SUPFAM" id="SSF53474">
    <property type="entry name" value="alpha/beta-Hydrolases"/>
    <property type="match status" value="1"/>
</dbReference>
<dbReference type="AlphaFoldDB" id="A0A9D2C5U5"/>
<dbReference type="PANTHER" id="PTHR48081:SF13">
    <property type="entry name" value="ALPHA_BETA HYDROLASE"/>
    <property type="match status" value="1"/>
</dbReference>
<reference evidence="4" key="2">
    <citation type="submission" date="2021-04" db="EMBL/GenBank/DDBJ databases">
        <authorList>
            <person name="Gilroy R."/>
        </authorList>
    </citation>
    <scope>NUCLEOTIDE SEQUENCE</scope>
    <source>
        <strain evidence="4">ChiSxjej3B15-24422</strain>
    </source>
</reference>
<feature type="domain" description="BD-FAE-like" evidence="3">
    <location>
        <begin position="71"/>
        <end position="281"/>
    </location>
</feature>
<evidence type="ECO:0000256" key="1">
    <source>
        <dbReference type="ARBA" id="ARBA00022801"/>
    </source>
</evidence>
<dbReference type="Gene3D" id="3.40.50.1820">
    <property type="entry name" value="alpha/beta hydrolase"/>
    <property type="match status" value="1"/>
</dbReference>
<dbReference type="Proteomes" id="UP000824007">
    <property type="component" value="Unassembled WGS sequence"/>
</dbReference>
<accession>A0A9D2C5U5</accession>
<evidence type="ECO:0000256" key="2">
    <source>
        <dbReference type="SAM" id="MobiDB-lite"/>
    </source>
</evidence>
<dbReference type="InterPro" id="IPR049492">
    <property type="entry name" value="BD-FAE-like_dom"/>
</dbReference>
<feature type="compositionally biased region" description="Basic and acidic residues" evidence="2">
    <location>
        <begin position="1"/>
        <end position="15"/>
    </location>
</feature>
<dbReference type="Pfam" id="PF20434">
    <property type="entry name" value="BD-FAE"/>
    <property type="match status" value="1"/>
</dbReference>